<dbReference type="Gene3D" id="3.20.20.450">
    <property type="entry name" value="EAL domain"/>
    <property type="match status" value="1"/>
</dbReference>
<evidence type="ECO:0000313" key="2">
    <source>
        <dbReference type="EMBL" id="MBT0959487.1"/>
    </source>
</evidence>
<proteinExistence type="predicted"/>
<accession>A0AAP2G9V7</accession>
<gene>
    <name evidence="2" type="ORF">IV417_19015</name>
</gene>
<feature type="domain" description="EAL" evidence="1">
    <location>
        <begin position="28"/>
        <end position="278"/>
    </location>
</feature>
<keyword evidence="3" id="KW-1185">Reference proteome</keyword>
<dbReference type="Pfam" id="PF00563">
    <property type="entry name" value="EAL"/>
    <property type="match status" value="1"/>
</dbReference>
<dbReference type="InterPro" id="IPR050706">
    <property type="entry name" value="Cyclic-di-GMP_PDE-like"/>
</dbReference>
<dbReference type="PROSITE" id="PS50883">
    <property type="entry name" value="EAL"/>
    <property type="match status" value="1"/>
</dbReference>
<dbReference type="InterPro" id="IPR035919">
    <property type="entry name" value="EAL_sf"/>
</dbReference>
<dbReference type="PANTHER" id="PTHR33121:SF79">
    <property type="entry name" value="CYCLIC DI-GMP PHOSPHODIESTERASE PDED-RELATED"/>
    <property type="match status" value="1"/>
</dbReference>
<organism evidence="2 3">
    <name type="scientific">Harenicola maris</name>
    <dbReference type="NCBI Taxonomy" id="2841044"/>
    <lineage>
        <taxon>Bacteria</taxon>
        <taxon>Pseudomonadati</taxon>
        <taxon>Pseudomonadota</taxon>
        <taxon>Alphaproteobacteria</taxon>
        <taxon>Rhodobacterales</taxon>
        <taxon>Paracoccaceae</taxon>
        <taxon>Harenicola</taxon>
    </lineage>
</organism>
<evidence type="ECO:0000259" key="1">
    <source>
        <dbReference type="PROSITE" id="PS50883"/>
    </source>
</evidence>
<dbReference type="PANTHER" id="PTHR33121">
    <property type="entry name" value="CYCLIC DI-GMP PHOSPHODIESTERASE PDEF"/>
    <property type="match status" value="1"/>
</dbReference>
<dbReference type="InterPro" id="IPR001633">
    <property type="entry name" value="EAL_dom"/>
</dbReference>
<dbReference type="Proteomes" id="UP001315686">
    <property type="component" value="Unassembled WGS sequence"/>
</dbReference>
<sequence>MKKPSLDEQLRVPPGGANPIEAALSLRDRNVVGMVEAALARGDVLVAYQPVVSATNTDQVAFFETLIRLLDDTGRIVPAAEFIPQCEATEVGRKLDCVALEQGLRTLKDNPGLRLSVNMSARSIGYPPWLQTLETGLRADITAAERLIVEITESSAIVLPDLTSVFMRDLQLKGVSFALDDFGAGYTSFAYLRDFYFDIIKIDGQFIRGISENSDNQVLTRALLSIAQHFEMFTVAESVETLEDAMVLQELGVDCMQGFYYGAPSVKPPWRGFKQMQAKAG</sequence>
<protein>
    <submittedName>
        <fullName evidence="2">EAL domain-containing protein</fullName>
    </submittedName>
</protein>
<dbReference type="EMBL" id="JADQAZ010000005">
    <property type="protein sequence ID" value="MBT0959487.1"/>
    <property type="molecule type" value="Genomic_DNA"/>
</dbReference>
<dbReference type="GO" id="GO:0071111">
    <property type="term" value="F:cyclic-guanylate-specific phosphodiesterase activity"/>
    <property type="evidence" value="ECO:0007669"/>
    <property type="project" value="InterPro"/>
</dbReference>
<reference evidence="2 3" key="1">
    <citation type="journal article" date="2021" name="Arch. Microbiol.">
        <title>Harenicola maris gen. nov., sp. nov. isolated from the Sea of Japan shallow sediments.</title>
        <authorList>
            <person name="Romanenko L.A."/>
            <person name="Kurilenko V.V."/>
            <person name="Chernysheva N.Y."/>
            <person name="Tekutyeva L.A."/>
            <person name="Velansky P.V."/>
            <person name="Svetashev V.I."/>
            <person name="Isaeva M.P."/>
        </authorList>
    </citation>
    <scope>NUCLEOTIDE SEQUENCE [LARGE SCALE GENOMIC DNA]</scope>
    <source>
        <strain evidence="2 3">KMM 3653</strain>
    </source>
</reference>
<dbReference type="SMART" id="SM00052">
    <property type="entry name" value="EAL"/>
    <property type="match status" value="1"/>
</dbReference>
<dbReference type="AlphaFoldDB" id="A0AAP2G9V7"/>
<evidence type="ECO:0000313" key="3">
    <source>
        <dbReference type="Proteomes" id="UP001315686"/>
    </source>
</evidence>
<dbReference type="CDD" id="cd01948">
    <property type="entry name" value="EAL"/>
    <property type="match status" value="1"/>
</dbReference>
<name>A0AAP2G9V7_9RHOB</name>
<dbReference type="RefSeq" id="WP_327795720.1">
    <property type="nucleotide sequence ID" value="NZ_JADQAZ010000005.1"/>
</dbReference>
<dbReference type="SUPFAM" id="SSF141868">
    <property type="entry name" value="EAL domain-like"/>
    <property type="match status" value="1"/>
</dbReference>
<comment type="caution">
    <text evidence="2">The sequence shown here is derived from an EMBL/GenBank/DDBJ whole genome shotgun (WGS) entry which is preliminary data.</text>
</comment>